<feature type="region of interest" description="Disordered" evidence="1">
    <location>
        <begin position="1"/>
        <end position="26"/>
    </location>
</feature>
<evidence type="ECO:0000313" key="3">
    <source>
        <dbReference type="Proteomes" id="UP001295444"/>
    </source>
</evidence>
<name>A0AAD1S1C3_PELCU</name>
<dbReference type="EMBL" id="OW240915">
    <property type="protein sequence ID" value="CAH2285297.1"/>
    <property type="molecule type" value="Genomic_DNA"/>
</dbReference>
<keyword evidence="3" id="KW-1185">Reference proteome</keyword>
<proteinExistence type="predicted"/>
<evidence type="ECO:0000313" key="2">
    <source>
        <dbReference type="EMBL" id="CAH2285297.1"/>
    </source>
</evidence>
<protein>
    <submittedName>
        <fullName evidence="2">Uncharacterized protein</fullName>
    </submittedName>
</protein>
<accession>A0AAD1S1C3</accession>
<feature type="region of interest" description="Disordered" evidence="1">
    <location>
        <begin position="90"/>
        <end position="112"/>
    </location>
</feature>
<gene>
    <name evidence="2" type="ORF">PECUL_23A033439</name>
</gene>
<dbReference type="AlphaFoldDB" id="A0AAD1S1C3"/>
<sequence length="112" mass="12596">MPILETRKLTVPNTAKPNRPQTIQEGKKKIKFEKLGKIKRTALTPMEGLDENHKQPWILRSSTTCDSPSLQRKRRGEICLQMVASSLSDEECGISEKGEGREGVGILHRKAE</sequence>
<feature type="compositionally biased region" description="Polar residues" evidence="1">
    <location>
        <begin position="11"/>
        <end position="24"/>
    </location>
</feature>
<organism evidence="2 3">
    <name type="scientific">Pelobates cultripes</name>
    <name type="common">Western spadefoot toad</name>
    <dbReference type="NCBI Taxonomy" id="61616"/>
    <lineage>
        <taxon>Eukaryota</taxon>
        <taxon>Metazoa</taxon>
        <taxon>Chordata</taxon>
        <taxon>Craniata</taxon>
        <taxon>Vertebrata</taxon>
        <taxon>Euteleostomi</taxon>
        <taxon>Amphibia</taxon>
        <taxon>Batrachia</taxon>
        <taxon>Anura</taxon>
        <taxon>Pelobatoidea</taxon>
        <taxon>Pelobatidae</taxon>
        <taxon>Pelobates</taxon>
    </lineage>
</organism>
<dbReference type="Proteomes" id="UP001295444">
    <property type="component" value="Chromosome 04"/>
</dbReference>
<reference evidence="2" key="1">
    <citation type="submission" date="2022-03" db="EMBL/GenBank/DDBJ databases">
        <authorList>
            <person name="Alioto T."/>
            <person name="Alioto T."/>
            <person name="Gomez Garrido J."/>
        </authorList>
    </citation>
    <scope>NUCLEOTIDE SEQUENCE</scope>
</reference>
<evidence type="ECO:0000256" key="1">
    <source>
        <dbReference type="SAM" id="MobiDB-lite"/>
    </source>
</evidence>